<keyword evidence="3" id="KW-1185">Reference proteome</keyword>
<dbReference type="AlphaFoldDB" id="A0A3N4E8V3"/>
<evidence type="ECO:0000313" key="4">
    <source>
        <dbReference type="Proteomes" id="UP000278855"/>
    </source>
</evidence>
<reference evidence="4" key="2">
    <citation type="submission" date="2018-11" db="EMBL/GenBank/DDBJ databases">
        <title>Shewanella sp. R106.</title>
        <authorList>
            <person name="Hwang Y.J."/>
            <person name="Hwang C.Y."/>
        </authorList>
    </citation>
    <scope>NUCLEOTIDE SEQUENCE [LARGE SCALE GENOMIC DNA]</scope>
    <source>
        <strain evidence="4">R106</strain>
    </source>
</reference>
<gene>
    <name evidence="2" type="ORF">EGC77_02140</name>
    <name evidence="1" type="ORF">EGC80_18490</name>
</gene>
<evidence type="ECO:0000313" key="1">
    <source>
        <dbReference type="EMBL" id="AZG36652.1"/>
    </source>
</evidence>
<reference evidence="1 3" key="1">
    <citation type="submission" date="2018-11" db="EMBL/GenBank/DDBJ databases">
        <title>Shewanella sp. M2.</title>
        <authorList>
            <person name="Hwang Y.J."/>
            <person name="Hwang C.Y."/>
        </authorList>
    </citation>
    <scope>NUCLEOTIDE SEQUENCE [LARGE SCALE GENOMIC DNA]</scope>
    <source>
        <strain evidence="1 3">M2</strain>
    </source>
</reference>
<sequence length="65" mass="7320">MAYGQSNVNQIASPCVRQCCLDAQDVCLGCHRSLDEILAWHSMNEQQKSALLEILQQRSIACKNR</sequence>
<organism evidence="2 4">
    <name type="scientific">Shewanella psychromarinicola</name>
    <dbReference type="NCBI Taxonomy" id="2487742"/>
    <lineage>
        <taxon>Bacteria</taxon>
        <taxon>Pseudomonadati</taxon>
        <taxon>Pseudomonadota</taxon>
        <taxon>Gammaproteobacteria</taxon>
        <taxon>Alteromonadales</taxon>
        <taxon>Shewanellaceae</taxon>
        <taxon>Shewanella</taxon>
    </lineage>
</organism>
<evidence type="ECO:0000313" key="3">
    <source>
        <dbReference type="Proteomes" id="UP000273778"/>
    </source>
</evidence>
<dbReference type="KEGG" id="spsr:EGC80_18490"/>
<proteinExistence type="predicted"/>
<dbReference type="Proteomes" id="UP000278855">
    <property type="component" value="Unassembled WGS sequence"/>
</dbReference>
<evidence type="ECO:0000313" key="2">
    <source>
        <dbReference type="EMBL" id="RPA34503.1"/>
    </source>
</evidence>
<dbReference type="Proteomes" id="UP000273778">
    <property type="component" value="Chromosome"/>
</dbReference>
<reference evidence="2" key="3">
    <citation type="submission" date="2018-11" db="EMBL/GenBank/DDBJ databases">
        <authorList>
            <person name="Hwang Y.J."/>
            <person name="Hwang C.Y."/>
        </authorList>
    </citation>
    <scope>NUCLEOTIDE SEQUENCE</scope>
    <source>
        <strain evidence="2">R106</strain>
    </source>
</reference>
<dbReference type="OrthoDB" id="9811423at2"/>
<accession>A0A3N4E8V3</accession>
<name>A0A3N4E8V3_9GAMM</name>
<protein>
    <submittedName>
        <fullName evidence="2">DUF1289 domain-containing protein</fullName>
    </submittedName>
</protein>
<dbReference type="EMBL" id="CP034073">
    <property type="protein sequence ID" value="AZG36652.1"/>
    <property type="molecule type" value="Genomic_DNA"/>
</dbReference>
<dbReference type="EMBL" id="RKKB01000001">
    <property type="protein sequence ID" value="RPA34503.1"/>
    <property type="molecule type" value="Genomic_DNA"/>
</dbReference>
<dbReference type="PANTHER" id="PTHR35175:SF2">
    <property type="entry name" value="DUF1289 DOMAIN-CONTAINING PROTEIN"/>
    <property type="match status" value="1"/>
</dbReference>
<dbReference type="PANTHER" id="PTHR35175">
    <property type="entry name" value="DUF1289 DOMAIN-CONTAINING PROTEIN"/>
    <property type="match status" value="1"/>
</dbReference>
<dbReference type="Pfam" id="PF06945">
    <property type="entry name" value="DUF1289"/>
    <property type="match status" value="1"/>
</dbReference>
<dbReference type="InterPro" id="IPR010710">
    <property type="entry name" value="DUF1289"/>
</dbReference>